<evidence type="ECO:0000313" key="2">
    <source>
        <dbReference type="EMBL" id="QBZ65633.1"/>
    </source>
</evidence>
<gene>
    <name evidence="2" type="ORF">PoMZ_12596</name>
</gene>
<dbReference type="AlphaFoldDB" id="A0A4P7NT88"/>
<evidence type="ECO:0000256" key="1">
    <source>
        <dbReference type="SAM" id="MobiDB-lite"/>
    </source>
</evidence>
<proteinExistence type="predicted"/>
<reference evidence="2 3" key="1">
    <citation type="journal article" date="2019" name="Mol. Biol. Evol.">
        <title>Blast fungal genomes show frequent chromosomal changes, gene gains and losses, and effector gene turnover.</title>
        <authorList>
            <person name="Gomez Luciano L.B."/>
            <person name="Jason Tsai I."/>
            <person name="Chuma I."/>
            <person name="Tosa Y."/>
            <person name="Chen Y.H."/>
            <person name="Li J.Y."/>
            <person name="Li M.Y."/>
            <person name="Jade Lu M.Y."/>
            <person name="Nakayashiki H."/>
            <person name="Li W.H."/>
        </authorList>
    </citation>
    <scope>NUCLEOTIDE SEQUENCE [LARGE SCALE GENOMIC DNA]</scope>
    <source>
        <strain evidence="2">MZ5-1-6</strain>
    </source>
</reference>
<name>A0A4P7NT88_PYROR</name>
<sequence>MAARNSPLLSGVCRPVLSEMPRRPRFDARVWKRRQQPVSKTRQRSPGPSSPVVRGARRPEDGGPPVPPFTGFDFKKTKRFVAGKKTPRRWRPWKCFDAVTDSLTLRTPSGSALWDATAIRSLPFCAGEASFLDGAGLVFLVV</sequence>
<feature type="region of interest" description="Disordered" evidence="1">
    <location>
        <begin position="24"/>
        <end position="71"/>
    </location>
</feature>
<dbReference type="Proteomes" id="UP000294847">
    <property type="component" value="Chromosome 7"/>
</dbReference>
<dbReference type="EMBL" id="CP034210">
    <property type="protein sequence ID" value="QBZ65633.1"/>
    <property type="molecule type" value="Genomic_DNA"/>
</dbReference>
<protein>
    <submittedName>
        <fullName evidence="2">Uncharacterized protein</fullName>
    </submittedName>
</protein>
<evidence type="ECO:0000313" key="3">
    <source>
        <dbReference type="Proteomes" id="UP000294847"/>
    </source>
</evidence>
<feature type="compositionally biased region" description="Polar residues" evidence="1">
    <location>
        <begin position="36"/>
        <end position="47"/>
    </location>
</feature>
<accession>A0A4P7NT88</accession>
<organism evidence="2 3">
    <name type="scientific">Pyricularia oryzae</name>
    <name type="common">Rice blast fungus</name>
    <name type="synonym">Magnaporthe oryzae</name>
    <dbReference type="NCBI Taxonomy" id="318829"/>
    <lineage>
        <taxon>Eukaryota</taxon>
        <taxon>Fungi</taxon>
        <taxon>Dikarya</taxon>
        <taxon>Ascomycota</taxon>
        <taxon>Pezizomycotina</taxon>
        <taxon>Sordariomycetes</taxon>
        <taxon>Sordariomycetidae</taxon>
        <taxon>Magnaporthales</taxon>
        <taxon>Pyriculariaceae</taxon>
        <taxon>Pyricularia</taxon>
    </lineage>
</organism>